<dbReference type="EMBL" id="LYVF01000184">
    <property type="protein sequence ID" value="OAT80243.1"/>
    <property type="molecule type" value="Genomic_DNA"/>
</dbReference>
<dbReference type="STRING" id="1838280.A6M21_00970"/>
<evidence type="ECO:0000259" key="1">
    <source>
        <dbReference type="Pfam" id="PF05685"/>
    </source>
</evidence>
<reference evidence="2 3" key="1">
    <citation type="submission" date="2016-04" db="EMBL/GenBank/DDBJ databases">
        <authorList>
            <person name="Evans L.H."/>
            <person name="Alamgir A."/>
            <person name="Owens N."/>
            <person name="Weber N.D."/>
            <person name="Virtaneva K."/>
            <person name="Barbian K."/>
            <person name="Babar A."/>
            <person name="Rosenke K."/>
        </authorList>
    </citation>
    <scope>NUCLEOTIDE SEQUENCE [LARGE SCALE GENOMIC DNA]</scope>
    <source>
        <strain evidence="2 3">LMa1</strain>
    </source>
</reference>
<organism evidence="2 3">
    <name type="scientific">Desulfotomaculum copahuensis</name>
    <dbReference type="NCBI Taxonomy" id="1838280"/>
    <lineage>
        <taxon>Bacteria</taxon>
        <taxon>Bacillati</taxon>
        <taxon>Bacillota</taxon>
        <taxon>Clostridia</taxon>
        <taxon>Eubacteriales</taxon>
        <taxon>Desulfotomaculaceae</taxon>
        <taxon>Desulfotomaculum</taxon>
    </lineage>
</organism>
<comment type="caution">
    <text evidence="2">The sequence shown here is derived from an EMBL/GenBank/DDBJ whole genome shotgun (WGS) entry which is preliminary data.</text>
</comment>
<dbReference type="InterPro" id="IPR011335">
    <property type="entry name" value="Restrct_endonuc-II-like"/>
</dbReference>
<keyword evidence="2" id="KW-0540">Nuclease</keyword>
<protein>
    <submittedName>
        <fullName evidence="2">Restriction endonuclease</fullName>
    </submittedName>
</protein>
<accession>A0A1B7LBY2</accession>
<evidence type="ECO:0000313" key="3">
    <source>
        <dbReference type="Proteomes" id="UP000078532"/>
    </source>
</evidence>
<dbReference type="Gene3D" id="3.90.1570.10">
    <property type="entry name" value="tt1808, chain A"/>
    <property type="match status" value="1"/>
</dbReference>
<dbReference type="AlphaFoldDB" id="A0A1B7LBY2"/>
<dbReference type="Pfam" id="PF05685">
    <property type="entry name" value="Uma2"/>
    <property type="match status" value="1"/>
</dbReference>
<feature type="domain" description="Putative restriction endonuclease" evidence="1">
    <location>
        <begin position="13"/>
        <end position="176"/>
    </location>
</feature>
<keyword evidence="2" id="KW-0255">Endonuclease</keyword>
<dbReference type="CDD" id="cd06260">
    <property type="entry name" value="DUF820-like"/>
    <property type="match status" value="1"/>
</dbReference>
<dbReference type="PANTHER" id="PTHR34107:SF4">
    <property type="entry name" value="SLL1222 PROTEIN"/>
    <property type="match status" value="1"/>
</dbReference>
<sequence length="181" mass="20274">MAAAEEKSWTYKDYARLPEGAPCQLIGGSLIMTPSPTPYHQTISMKLGVKLALHALEKGLGLALFAPVDVYFEETETYQPDIIFIAGNRMSIVEKTRINGAPDLVVEILSPGTAYYDLRKKFKTYEKHGVKEYWVVDPGEQSVEIYTRANNRFSLEQKAEKTGPVESHVIPGFTVEIESIF</sequence>
<dbReference type="InterPro" id="IPR012296">
    <property type="entry name" value="Nuclease_put_TT1808"/>
</dbReference>
<keyword evidence="3" id="KW-1185">Reference proteome</keyword>
<keyword evidence="2" id="KW-0378">Hydrolase</keyword>
<proteinExistence type="predicted"/>
<dbReference type="SUPFAM" id="SSF52980">
    <property type="entry name" value="Restriction endonuclease-like"/>
    <property type="match status" value="1"/>
</dbReference>
<evidence type="ECO:0000313" key="2">
    <source>
        <dbReference type="EMBL" id="OAT80243.1"/>
    </source>
</evidence>
<dbReference type="GO" id="GO:0004519">
    <property type="term" value="F:endonuclease activity"/>
    <property type="evidence" value="ECO:0007669"/>
    <property type="project" value="UniProtKB-KW"/>
</dbReference>
<dbReference type="PANTHER" id="PTHR34107">
    <property type="entry name" value="SLL0198 PROTEIN-RELATED"/>
    <property type="match status" value="1"/>
</dbReference>
<dbReference type="InterPro" id="IPR008538">
    <property type="entry name" value="Uma2"/>
</dbReference>
<gene>
    <name evidence="2" type="ORF">A6M21_00970</name>
</gene>
<dbReference type="Proteomes" id="UP000078532">
    <property type="component" value="Unassembled WGS sequence"/>
</dbReference>
<name>A0A1B7LBY2_9FIRM</name>